<evidence type="ECO:0000313" key="8">
    <source>
        <dbReference type="Proteomes" id="UP000823641"/>
    </source>
</evidence>
<reference evidence="7" key="2">
    <citation type="journal article" date="2021" name="PeerJ">
        <title>Extensive microbial diversity within the chicken gut microbiome revealed by metagenomics and culture.</title>
        <authorList>
            <person name="Gilroy R."/>
            <person name="Ravi A."/>
            <person name="Getino M."/>
            <person name="Pursley I."/>
            <person name="Horton D.L."/>
            <person name="Alikhan N.F."/>
            <person name="Baker D."/>
            <person name="Gharbi K."/>
            <person name="Hall N."/>
            <person name="Watson M."/>
            <person name="Adriaenssens E.M."/>
            <person name="Foster-Nyarko E."/>
            <person name="Jarju S."/>
            <person name="Secka A."/>
            <person name="Antonio M."/>
            <person name="Oren A."/>
            <person name="Chaudhuri R.R."/>
            <person name="La Ragione R."/>
            <person name="Hildebrand F."/>
            <person name="Pallen M.J."/>
        </authorList>
    </citation>
    <scope>NUCLEOTIDE SEQUENCE</scope>
    <source>
        <strain evidence="7">G3-3990</strain>
    </source>
</reference>
<dbReference type="PANTHER" id="PTHR21600:SF44">
    <property type="entry name" value="RIBOSOMAL LARGE SUBUNIT PSEUDOURIDINE SYNTHASE D"/>
    <property type="match status" value="1"/>
</dbReference>
<dbReference type="Gene3D" id="3.10.290.10">
    <property type="entry name" value="RNA-binding S4 domain"/>
    <property type="match status" value="1"/>
</dbReference>
<reference evidence="7" key="1">
    <citation type="submission" date="2020-10" db="EMBL/GenBank/DDBJ databases">
        <authorList>
            <person name="Gilroy R."/>
        </authorList>
    </citation>
    <scope>NUCLEOTIDE SEQUENCE</scope>
    <source>
        <strain evidence="7">G3-3990</strain>
    </source>
</reference>
<feature type="domain" description="RNA-binding S4" evidence="6">
    <location>
        <begin position="20"/>
        <end position="86"/>
    </location>
</feature>
<dbReference type="InterPro" id="IPR050188">
    <property type="entry name" value="RluA_PseudoU_synthase"/>
</dbReference>
<dbReference type="Gene3D" id="3.30.2350.10">
    <property type="entry name" value="Pseudouridine synthase"/>
    <property type="match status" value="1"/>
</dbReference>
<name>A0A9D9HV24_9BACT</name>
<comment type="caution">
    <text evidence="7">The sequence shown here is derived from an EMBL/GenBank/DDBJ whole genome shotgun (WGS) entry which is preliminary data.</text>
</comment>
<dbReference type="InterPro" id="IPR020103">
    <property type="entry name" value="PsdUridine_synth_cat_dom_sf"/>
</dbReference>
<evidence type="ECO:0000313" key="7">
    <source>
        <dbReference type="EMBL" id="MBO8460209.1"/>
    </source>
</evidence>
<dbReference type="GO" id="GO:0120159">
    <property type="term" value="F:rRNA pseudouridine synthase activity"/>
    <property type="evidence" value="ECO:0007669"/>
    <property type="project" value="UniProtKB-ARBA"/>
</dbReference>
<dbReference type="PANTHER" id="PTHR21600">
    <property type="entry name" value="MITOCHONDRIAL RNA PSEUDOURIDINE SYNTHASE"/>
    <property type="match status" value="1"/>
</dbReference>
<dbReference type="SUPFAM" id="SSF55120">
    <property type="entry name" value="Pseudouridine synthase"/>
    <property type="match status" value="1"/>
</dbReference>
<evidence type="ECO:0000259" key="6">
    <source>
        <dbReference type="SMART" id="SM00363"/>
    </source>
</evidence>
<dbReference type="Pfam" id="PF01479">
    <property type="entry name" value="S4"/>
    <property type="match status" value="1"/>
</dbReference>
<dbReference type="GO" id="GO:0003723">
    <property type="term" value="F:RNA binding"/>
    <property type="evidence" value="ECO:0007669"/>
    <property type="project" value="UniProtKB-KW"/>
</dbReference>
<dbReference type="PROSITE" id="PS01129">
    <property type="entry name" value="PSI_RLU"/>
    <property type="match status" value="1"/>
</dbReference>
<feature type="active site" evidence="3">
    <location>
        <position position="139"/>
    </location>
</feature>
<dbReference type="Pfam" id="PF00849">
    <property type="entry name" value="PseudoU_synth_2"/>
    <property type="match status" value="1"/>
</dbReference>
<dbReference type="EC" id="5.4.99.-" evidence="5"/>
<dbReference type="InterPro" id="IPR006225">
    <property type="entry name" value="PsdUridine_synth_RluC/D"/>
</dbReference>
<dbReference type="NCBIfam" id="TIGR00005">
    <property type="entry name" value="rluA_subfam"/>
    <property type="match status" value="1"/>
</dbReference>
<evidence type="ECO:0000256" key="1">
    <source>
        <dbReference type="ARBA" id="ARBA00010876"/>
    </source>
</evidence>
<dbReference type="AlphaFoldDB" id="A0A9D9HV24"/>
<dbReference type="CDD" id="cd00165">
    <property type="entry name" value="S4"/>
    <property type="match status" value="1"/>
</dbReference>
<dbReference type="InterPro" id="IPR006224">
    <property type="entry name" value="PsdUridine_synth_RluA-like_CS"/>
</dbReference>
<keyword evidence="4" id="KW-0694">RNA-binding</keyword>
<evidence type="ECO:0000256" key="5">
    <source>
        <dbReference type="RuleBase" id="RU362028"/>
    </source>
</evidence>
<evidence type="ECO:0000256" key="4">
    <source>
        <dbReference type="PROSITE-ProRule" id="PRU00182"/>
    </source>
</evidence>
<comment type="function">
    <text evidence="5">Responsible for synthesis of pseudouridine from uracil.</text>
</comment>
<dbReference type="PROSITE" id="PS50889">
    <property type="entry name" value="S4"/>
    <property type="match status" value="1"/>
</dbReference>
<comment type="catalytic activity">
    <reaction evidence="5">
        <text>a uridine in RNA = a pseudouridine in RNA</text>
        <dbReference type="Rhea" id="RHEA:48348"/>
        <dbReference type="Rhea" id="RHEA-COMP:12068"/>
        <dbReference type="Rhea" id="RHEA-COMP:12069"/>
        <dbReference type="ChEBI" id="CHEBI:65314"/>
        <dbReference type="ChEBI" id="CHEBI:65315"/>
    </reaction>
</comment>
<dbReference type="GO" id="GO:0000455">
    <property type="term" value="P:enzyme-directed rRNA pseudouridine synthesis"/>
    <property type="evidence" value="ECO:0007669"/>
    <property type="project" value="UniProtKB-ARBA"/>
</dbReference>
<evidence type="ECO:0000256" key="3">
    <source>
        <dbReference type="PIRSR" id="PIRSR606225-1"/>
    </source>
</evidence>
<sequence length="303" mass="34499">MNKPAFRKPKTTRLRVTEPQELMEFLSNKMGGMTRTSVKSLLSHRQVQVNNRIETKYNFLLNTGDIVTINSGIANEELKHPKLKIIYEDDAIVVVEKKEGLLTMATVRESNEMTAYSILKSYLKKGNPRAELYTVHRLDRETSGILLFAKTKDVQFSMQSHWHEIVTKRCYVALVEGEPGKNDDTIISWLTENKKSYKIHSSWTNNGGQKAITHYTLLQSNGAYSLLSIELETGRKNQIRVQLAAIGHPVVGDKKYGSGNSPIKRLALHAQILEFIHPMTHKVMHFETPIPKEFKGLLKEKAQ</sequence>
<proteinExistence type="inferred from homology"/>
<comment type="similarity">
    <text evidence="1 5">Belongs to the pseudouridine synthase RluA family.</text>
</comment>
<dbReference type="SUPFAM" id="SSF55174">
    <property type="entry name" value="Alpha-L RNA-binding motif"/>
    <property type="match status" value="1"/>
</dbReference>
<protein>
    <recommendedName>
        <fullName evidence="5">Pseudouridine synthase</fullName>
        <ecNumber evidence="5">5.4.99.-</ecNumber>
    </recommendedName>
</protein>
<gene>
    <name evidence="7" type="ORF">IAA73_07760</name>
</gene>
<organism evidence="7 8">
    <name type="scientific">Candidatus Gallipaludibacter merdavium</name>
    <dbReference type="NCBI Taxonomy" id="2840839"/>
    <lineage>
        <taxon>Bacteria</taxon>
        <taxon>Pseudomonadati</taxon>
        <taxon>Bacteroidota</taxon>
        <taxon>Bacteroidia</taxon>
        <taxon>Bacteroidales</taxon>
        <taxon>Candidatus Gallipaludibacter</taxon>
    </lineage>
</organism>
<dbReference type="InterPro" id="IPR002942">
    <property type="entry name" value="S4_RNA-bd"/>
</dbReference>
<evidence type="ECO:0000256" key="2">
    <source>
        <dbReference type="ARBA" id="ARBA00023235"/>
    </source>
</evidence>
<dbReference type="InterPro" id="IPR006145">
    <property type="entry name" value="PsdUridine_synth_RsuA/RluA"/>
</dbReference>
<keyword evidence="2 5" id="KW-0413">Isomerase</keyword>
<dbReference type="CDD" id="cd02869">
    <property type="entry name" value="PseudoU_synth_RluA_like"/>
    <property type="match status" value="1"/>
</dbReference>
<dbReference type="InterPro" id="IPR036986">
    <property type="entry name" value="S4_RNA-bd_sf"/>
</dbReference>
<accession>A0A9D9HV24</accession>
<dbReference type="Proteomes" id="UP000823641">
    <property type="component" value="Unassembled WGS sequence"/>
</dbReference>
<dbReference type="SMART" id="SM00363">
    <property type="entry name" value="S4"/>
    <property type="match status" value="1"/>
</dbReference>
<dbReference type="EMBL" id="JADIMG010000073">
    <property type="protein sequence ID" value="MBO8460209.1"/>
    <property type="molecule type" value="Genomic_DNA"/>
</dbReference>